<dbReference type="AlphaFoldDB" id="A0A8J5H0Y1"/>
<evidence type="ECO:0000313" key="1">
    <source>
        <dbReference type="EMBL" id="KAG6518516.1"/>
    </source>
</evidence>
<dbReference type="PANTHER" id="PTHR35494">
    <property type="entry name" value="NAD(P)H-QUINONE OXIDOREDUCTASE SUBUNIT S, CHLOROPLASTIC"/>
    <property type="match status" value="1"/>
</dbReference>
<name>A0A8J5H0Y1_ZINOF</name>
<dbReference type="EMBL" id="JACMSC010000006">
    <property type="protein sequence ID" value="KAG6518516.1"/>
    <property type="molecule type" value="Genomic_DNA"/>
</dbReference>
<gene>
    <name evidence="1" type="ORF">ZIOFF_021991</name>
</gene>
<dbReference type="Proteomes" id="UP000734854">
    <property type="component" value="Unassembled WGS sequence"/>
</dbReference>
<accession>A0A8J5H0Y1</accession>
<reference evidence="1 2" key="1">
    <citation type="submission" date="2020-08" db="EMBL/GenBank/DDBJ databases">
        <title>Plant Genome Project.</title>
        <authorList>
            <person name="Zhang R.-G."/>
        </authorList>
    </citation>
    <scope>NUCLEOTIDE SEQUENCE [LARGE SCALE GENOMIC DNA]</scope>
    <source>
        <tissue evidence="1">Rhizome</tissue>
    </source>
</reference>
<keyword evidence="2" id="KW-1185">Reference proteome</keyword>
<protein>
    <submittedName>
        <fullName evidence="1">Uncharacterized protein</fullName>
    </submittedName>
</protein>
<proteinExistence type="predicted"/>
<dbReference type="GO" id="GO:0009767">
    <property type="term" value="P:photosynthetic electron transport chain"/>
    <property type="evidence" value="ECO:0007669"/>
    <property type="project" value="InterPro"/>
</dbReference>
<dbReference type="Gene3D" id="2.30.30.140">
    <property type="match status" value="1"/>
</dbReference>
<dbReference type="PANTHER" id="PTHR35494:SF1">
    <property type="entry name" value="NAD(P)H-QUINONE OXIDOREDUCTASE SUBUNIT S, CHLOROPLASTIC"/>
    <property type="match status" value="1"/>
</dbReference>
<sequence>MRLSILWSGNLLQPAAFAIIPARLDESPDLLPSFLPSIHPSIHPSMATSIPIHTTLNPRLLSRNSTFLQQATPLTRSSFTFTPFAKLDLSETMGGRGLCNSERGILHELQRTTIEQPPLPPLASPLAPAPPSAVGVDEGAFEKELFDLTGCFPGGEKGLKDFIQQNPSPSEAKARAGGEESIAVLLARAKPKLPKLPLFLPGMIVIVKNPKNPFHMYSGIVQRVTDGKAGVLFEGGNCIYHLCCGFS</sequence>
<dbReference type="InterPro" id="IPR021659">
    <property type="entry name" value="NdhS"/>
</dbReference>
<dbReference type="Pfam" id="PF11623">
    <property type="entry name" value="NdhS"/>
    <property type="match status" value="1"/>
</dbReference>
<organism evidence="1 2">
    <name type="scientific">Zingiber officinale</name>
    <name type="common">Ginger</name>
    <name type="synonym">Amomum zingiber</name>
    <dbReference type="NCBI Taxonomy" id="94328"/>
    <lineage>
        <taxon>Eukaryota</taxon>
        <taxon>Viridiplantae</taxon>
        <taxon>Streptophyta</taxon>
        <taxon>Embryophyta</taxon>
        <taxon>Tracheophyta</taxon>
        <taxon>Spermatophyta</taxon>
        <taxon>Magnoliopsida</taxon>
        <taxon>Liliopsida</taxon>
        <taxon>Zingiberales</taxon>
        <taxon>Zingiberaceae</taxon>
        <taxon>Zingiber</taxon>
    </lineage>
</organism>
<evidence type="ECO:0000313" key="2">
    <source>
        <dbReference type="Proteomes" id="UP000734854"/>
    </source>
</evidence>
<comment type="caution">
    <text evidence="1">The sequence shown here is derived from an EMBL/GenBank/DDBJ whole genome shotgun (WGS) entry which is preliminary data.</text>
</comment>